<accession>A0AAD4S300</accession>
<organism evidence="1 2">
    <name type="scientific">Papaver atlanticum</name>
    <dbReference type="NCBI Taxonomy" id="357466"/>
    <lineage>
        <taxon>Eukaryota</taxon>
        <taxon>Viridiplantae</taxon>
        <taxon>Streptophyta</taxon>
        <taxon>Embryophyta</taxon>
        <taxon>Tracheophyta</taxon>
        <taxon>Spermatophyta</taxon>
        <taxon>Magnoliopsida</taxon>
        <taxon>Ranunculales</taxon>
        <taxon>Papaveraceae</taxon>
        <taxon>Papaveroideae</taxon>
        <taxon>Papaver</taxon>
    </lineage>
</organism>
<evidence type="ECO:0000313" key="1">
    <source>
        <dbReference type="EMBL" id="KAI3853563.1"/>
    </source>
</evidence>
<evidence type="ECO:0000313" key="2">
    <source>
        <dbReference type="Proteomes" id="UP001202328"/>
    </source>
</evidence>
<dbReference type="AlphaFoldDB" id="A0AAD4S300"/>
<comment type="caution">
    <text evidence="1">The sequence shown here is derived from an EMBL/GenBank/DDBJ whole genome shotgun (WGS) entry which is preliminary data.</text>
</comment>
<reference evidence="1" key="1">
    <citation type="submission" date="2022-04" db="EMBL/GenBank/DDBJ databases">
        <title>A functionally conserved STORR gene fusion in Papaver species that diverged 16.8 million years ago.</title>
        <authorList>
            <person name="Catania T."/>
        </authorList>
    </citation>
    <scope>NUCLEOTIDE SEQUENCE</scope>
    <source>
        <strain evidence="1">S-188037</strain>
    </source>
</reference>
<gene>
    <name evidence="1" type="ORF">MKW98_025080</name>
</gene>
<sequence>MLGRPKASMLTDTTFNLQRKVLFSRAWLLLKVFRHMICPNVKYYCELRSIQVAPSKNLGLLMAFRGWHGNASQE</sequence>
<protein>
    <submittedName>
        <fullName evidence="1">Uncharacterized protein</fullName>
    </submittedName>
</protein>
<proteinExistence type="predicted"/>
<dbReference type="Proteomes" id="UP001202328">
    <property type="component" value="Unassembled WGS sequence"/>
</dbReference>
<dbReference type="EMBL" id="JAJJMB010015535">
    <property type="protein sequence ID" value="KAI3853563.1"/>
    <property type="molecule type" value="Genomic_DNA"/>
</dbReference>
<keyword evidence="2" id="KW-1185">Reference proteome</keyword>
<name>A0AAD4S300_9MAGN</name>